<organism evidence="1 2">
    <name type="scientific">Paspalum notatum var. saurae</name>
    <dbReference type="NCBI Taxonomy" id="547442"/>
    <lineage>
        <taxon>Eukaryota</taxon>
        <taxon>Viridiplantae</taxon>
        <taxon>Streptophyta</taxon>
        <taxon>Embryophyta</taxon>
        <taxon>Tracheophyta</taxon>
        <taxon>Spermatophyta</taxon>
        <taxon>Magnoliopsida</taxon>
        <taxon>Liliopsida</taxon>
        <taxon>Poales</taxon>
        <taxon>Poaceae</taxon>
        <taxon>PACMAD clade</taxon>
        <taxon>Panicoideae</taxon>
        <taxon>Andropogonodae</taxon>
        <taxon>Paspaleae</taxon>
        <taxon>Paspalinae</taxon>
        <taxon>Paspalum</taxon>
    </lineage>
</organism>
<dbReference type="AlphaFoldDB" id="A0AAQ3SZK8"/>
<dbReference type="EMBL" id="CP144747">
    <property type="protein sequence ID" value="WVZ62544.1"/>
    <property type="molecule type" value="Genomic_DNA"/>
</dbReference>
<gene>
    <name evidence="1" type="ORF">U9M48_012283</name>
</gene>
<evidence type="ECO:0000313" key="1">
    <source>
        <dbReference type="EMBL" id="WVZ62544.1"/>
    </source>
</evidence>
<dbReference type="Proteomes" id="UP001341281">
    <property type="component" value="Chromosome 03"/>
</dbReference>
<keyword evidence="2" id="KW-1185">Reference proteome</keyword>
<proteinExistence type="predicted"/>
<accession>A0AAQ3SZK8</accession>
<name>A0AAQ3SZK8_PASNO</name>
<sequence length="177" mass="20072">MFCCHIEHARVDIRLPCLRFLDMDNADVHPRGTLGGGGDPFGFVTIDAPMLRNFVMYIDAAGSTTDYKSFTLREPGLRLLCWRNQFAERVAIDVGNPGCVKVGAIRLTTIYYREMEHCREQMMRMLQGLLPDLPPESVADVARPYLEECSDSEDEDDGEPKDKRLTCDLDALMSRHI</sequence>
<evidence type="ECO:0000313" key="2">
    <source>
        <dbReference type="Proteomes" id="UP001341281"/>
    </source>
</evidence>
<protein>
    <submittedName>
        <fullName evidence="1">Uncharacterized protein</fullName>
    </submittedName>
</protein>
<reference evidence="1 2" key="1">
    <citation type="submission" date="2024-02" db="EMBL/GenBank/DDBJ databases">
        <title>High-quality chromosome-scale genome assembly of Pensacola bahiagrass (Paspalum notatum Flugge var. saurae).</title>
        <authorList>
            <person name="Vega J.M."/>
            <person name="Podio M."/>
            <person name="Orjuela J."/>
            <person name="Siena L.A."/>
            <person name="Pessino S.C."/>
            <person name="Combes M.C."/>
            <person name="Mariac C."/>
            <person name="Albertini E."/>
            <person name="Pupilli F."/>
            <person name="Ortiz J.P.A."/>
            <person name="Leblanc O."/>
        </authorList>
    </citation>
    <scope>NUCLEOTIDE SEQUENCE [LARGE SCALE GENOMIC DNA]</scope>
    <source>
        <strain evidence="1">R1</strain>
        <tissue evidence="1">Leaf</tissue>
    </source>
</reference>